<keyword evidence="5 6" id="KW-0949">S-adenosyl-L-methionine</keyword>
<comment type="similarity">
    <text evidence="6">Belongs to the methyltransferase superfamily. RNA methyltransferase RsmG family.</text>
</comment>
<organism evidence="7">
    <name type="scientific">candidate division WOR-3 bacterium</name>
    <dbReference type="NCBI Taxonomy" id="2052148"/>
    <lineage>
        <taxon>Bacteria</taxon>
        <taxon>Bacteria division WOR-3</taxon>
    </lineage>
</organism>
<dbReference type="Gene3D" id="3.40.50.150">
    <property type="entry name" value="Vaccinia Virus protein VP39"/>
    <property type="match status" value="1"/>
</dbReference>
<evidence type="ECO:0000256" key="4">
    <source>
        <dbReference type="ARBA" id="ARBA00022679"/>
    </source>
</evidence>
<dbReference type="AlphaFoldDB" id="A0A7C3V082"/>
<dbReference type="PANTHER" id="PTHR31760:SF0">
    <property type="entry name" value="S-ADENOSYL-L-METHIONINE-DEPENDENT METHYLTRANSFERASES SUPERFAMILY PROTEIN"/>
    <property type="match status" value="1"/>
</dbReference>
<keyword evidence="3 6" id="KW-0489">Methyltransferase</keyword>
<evidence type="ECO:0000256" key="5">
    <source>
        <dbReference type="ARBA" id="ARBA00022691"/>
    </source>
</evidence>
<evidence type="ECO:0000313" key="7">
    <source>
        <dbReference type="EMBL" id="HGE99867.1"/>
    </source>
</evidence>
<name>A0A7C3V082_UNCW3</name>
<dbReference type="HAMAP" id="MF_00074">
    <property type="entry name" value="16SrRNA_methyltr_G"/>
    <property type="match status" value="1"/>
</dbReference>
<keyword evidence="4 6" id="KW-0808">Transferase</keyword>
<comment type="subcellular location">
    <subcellularLocation>
        <location evidence="6">Cytoplasm</location>
    </subcellularLocation>
</comment>
<evidence type="ECO:0000256" key="2">
    <source>
        <dbReference type="ARBA" id="ARBA00022552"/>
    </source>
</evidence>
<comment type="caution">
    <text evidence="7">The sequence shown here is derived from an EMBL/GenBank/DDBJ whole genome shotgun (WGS) entry which is preliminary data.</text>
</comment>
<gene>
    <name evidence="6 7" type="primary">rsmG</name>
    <name evidence="7" type="ORF">ENX07_07370</name>
</gene>
<dbReference type="InterPro" id="IPR003682">
    <property type="entry name" value="rRNA_ssu_MeTfrase_G"/>
</dbReference>
<sequence length="214" mass="25154">MLVRDVPFERFLKLSERFGFPINETAEEKFKLYHSLLLEWGKKINLYSQNDRNRLLSYHFLDSLLALKFLPETGDLADIGSGAGFPGIPIKIMRPNLNLFLFETRKKKAIFLSYVIKSLSLPESTVIDKRVEDWEGKRFDIFTIRLLGKIKEVIPLIAHLRKEKSLVIFYKGREWEREIEEAEGVLKKFNLTFTGLHTFHLSHLKLTRKILLFQ</sequence>
<dbReference type="InterPro" id="IPR029063">
    <property type="entry name" value="SAM-dependent_MTases_sf"/>
</dbReference>
<dbReference type="GO" id="GO:0005829">
    <property type="term" value="C:cytosol"/>
    <property type="evidence" value="ECO:0007669"/>
    <property type="project" value="TreeGrafter"/>
</dbReference>
<dbReference type="EC" id="2.1.1.-" evidence="6"/>
<protein>
    <recommendedName>
        <fullName evidence="6">Ribosomal RNA small subunit methyltransferase G</fullName>
        <ecNumber evidence="6">2.1.1.-</ecNumber>
    </recommendedName>
    <alternativeName>
        <fullName evidence="6">16S rRNA 7-methylguanosine methyltransferase</fullName>
        <shortName evidence="6">16S rRNA m7G methyltransferase</shortName>
    </alternativeName>
</protein>
<dbReference type="PANTHER" id="PTHR31760">
    <property type="entry name" value="S-ADENOSYL-L-METHIONINE-DEPENDENT METHYLTRANSFERASES SUPERFAMILY PROTEIN"/>
    <property type="match status" value="1"/>
</dbReference>
<keyword evidence="1 6" id="KW-0963">Cytoplasm</keyword>
<dbReference type="NCBIfam" id="TIGR00138">
    <property type="entry name" value="rsmG_gidB"/>
    <property type="match status" value="1"/>
</dbReference>
<evidence type="ECO:0000256" key="6">
    <source>
        <dbReference type="HAMAP-Rule" id="MF_00074"/>
    </source>
</evidence>
<comment type="function">
    <text evidence="6">Specifically methylates the N7 position of a guanine in 16S rRNA.</text>
</comment>
<comment type="caution">
    <text evidence="6">Lacks conserved residue(s) required for the propagation of feature annotation.</text>
</comment>
<evidence type="ECO:0000256" key="1">
    <source>
        <dbReference type="ARBA" id="ARBA00022490"/>
    </source>
</evidence>
<dbReference type="EMBL" id="DTMQ01000044">
    <property type="protein sequence ID" value="HGE99867.1"/>
    <property type="molecule type" value="Genomic_DNA"/>
</dbReference>
<feature type="binding site" evidence="6">
    <location>
        <begin position="131"/>
        <end position="132"/>
    </location>
    <ligand>
        <name>S-adenosyl-L-methionine</name>
        <dbReference type="ChEBI" id="CHEBI:59789"/>
    </ligand>
</feature>
<keyword evidence="2 6" id="KW-0698">rRNA processing</keyword>
<dbReference type="SUPFAM" id="SSF53335">
    <property type="entry name" value="S-adenosyl-L-methionine-dependent methyltransferases"/>
    <property type="match status" value="1"/>
</dbReference>
<feature type="binding site" evidence="6">
    <location>
        <position position="145"/>
    </location>
    <ligand>
        <name>S-adenosyl-L-methionine</name>
        <dbReference type="ChEBI" id="CHEBI:59789"/>
    </ligand>
</feature>
<dbReference type="PIRSF" id="PIRSF003078">
    <property type="entry name" value="GidB"/>
    <property type="match status" value="1"/>
</dbReference>
<feature type="binding site" evidence="6">
    <location>
        <position position="80"/>
    </location>
    <ligand>
        <name>S-adenosyl-L-methionine</name>
        <dbReference type="ChEBI" id="CHEBI:59789"/>
    </ligand>
</feature>
<reference evidence="7" key="1">
    <citation type="journal article" date="2020" name="mSystems">
        <title>Genome- and Community-Level Interaction Insights into Carbon Utilization and Element Cycling Functions of Hydrothermarchaeota in Hydrothermal Sediment.</title>
        <authorList>
            <person name="Zhou Z."/>
            <person name="Liu Y."/>
            <person name="Xu W."/>
            <person name="Pan J."/>
            <person name="Luo Z.H."/>
            <person name="Li M."/>
        </authorList>
    </citation>
    <scope>NUCLEOTIDE SEQUENCE [LARGE SCALE GENOMIC DNA]</scope>
    <source>
        <strain evidence="7">SpSt-906</strain>
    </source>
</reference>
<feature type="binding site" evidence="6">
    <location>
        <position position="85"/>
    </location>
    <ligand>
        <name>S-adenosyl-L-methionine</name>
        <dbReference type="ChEBI" id="CHEBI:59789"/>
    </ligand>
</feature>
<dbReference type="Pfam" id="PF02527">
    <property type="entry name" value="GidB"/>
    <property type="match status" value="1"/>
</dbReference>
<dbReference type="GO" id="GO:0070043">
    <property type="term" value="F:rRNA (guanine-N7-)-methyltransferase activity"/>
    <property type="evidence" value="ECO:0007669"/>
    <property type="project" value="UniProtKB-UniRule"/>
</dbReference>
<proteinExistence type="inferred from homology"/>
<evidence type="ECO:0000256" key="3">
    <source>
        <dbReference type="ARBA" id="ARBA00022603"/>
    </source>
</evidence>
<accession>A0A7C3V082</accession>